<dbReference type="InterPro" id="IPR000917">
    <property type="entry name" value="Sulfatase_N"/>
</dbReference>
<evidence type="ECO:0000259" key="2">
    <source>
        <dbReference type="Pfam" id="PF00884"/>
    </source>
</evidence>
<protein>
    <submittedName>
        <fullName evidence="3">Sulfatase</fullName>
    </submittedName>
</protein>
<evidence type="ECO:0000313" key="4">
    <source>
        <dbReference type="Proteomes" id="UP001320972"/>
    </source>
</evidence>
<comment type="caution">
    <text evidence="3">The sequence shown here is derived from an EMBL/GenBank/DDBJ whole genome shotgun (WGS) entry which is preliminary data.</text>
</comment>
<proteinExistence type="predicted"/>
<dbReference type="Proteomes" id="UP001320972">
    <property type="component" value="Unassembled WGS sequence"/>
</dbReference>
<reference evidence="3 4" key="1">
    <citation type="submission" date="2022-09" db="EMBL/GenBank/DDBJ databases">
        <title>Enrichment on poylsaccharides allowed isolation of novel metabolic and taxonomic groups of Haloarchaea.</title>
        <authorList>
            <person name="Sorokin D.Y."/>
            <person name="Elcheninov A.G."/>
            <person name="Khizhniak T.V."/>
            <person name="Kolganova T.V."/>
            <person name="Kublanov I.V."/>
        </authorList>
    </citation>
    <scope>NUCLEOTIDE SEQUENCE [LARGE SCALE GENOMIC DNA]</scope>
    <source>
        <strain evidence="3 4">AArc-m2/3/4</strain>
    </source>
</reference>
<dbReference type="Pfam" id="PF00884">
    <property type="entry name" value="Sulfatase"/>
    <property type="match status" value="1"/>
</dbReference>
<name>A0ABT2QDK5_9EURY</name>
<dbReference type="InterPro" id="IPR017850">
    <property type="entry name" value="Alkaline_phosphatase_core_sf"/>
</dbReference>
<feature type="domain" description="Sulfatase N-terminal" evidence="2">
    <location>
        <begin position="4"/>
        <end position="345"/>
    </location>
</feature>
<feature type="region of interest" description="Disordered" evidence="1">
    <location>
        <begin position="359"/>
        <end position="384"/>
    </location>
</feature>
<dbReference type="RefSeq" id="WP_338007704.1">
    <property type="nucleotide sequence ID" value="NZ_JAOPKB010000004.1"/>
</dbReference>
<evidence type="ECO:0000313" key="3">
    <source>
        <dbReference type="EMBL" id="MCU4973004.1"/>
    </source>
</evidence>
<dbReference type="Gene3D" id="3.40.720.10">
    <property type="entry name" value="Alkaline Phosphatase, subunit A"/>
    <property type="match status" value="1"/>
</dbReference>
<evidence type="ECO:0000256" key="1">
    <source>
        <dbReference type="SAM" id="MobiDB-lite"/>
    </source>
</evidence>
<dbReference type="EMBL" id="JAOPKB010000004">
    <property type="protein sequence ID" value="MCU4973004.1"/>
    <property type="molecule type" value="Genomic_DNA"/>
</dbReference>
<keyword evidence="4" id="KW-1185">Reference proteome</keyword>
<accession>A0ABT2QDK5</accession>
<dbReference type="PANTHER" id="PTHR43751">
    <property type="entry name" value="SULFATASE"/>
    <property type="match status" value="1"/>
</dbReference>
<gene>
    <name evidence="3" type="ORF">OB955_09645</name>
</gene>
<dbReference type="CDD" id="cd16148">
    <property type="entry name" value="sulfatase_like"/>
    <property type="match status" value="1"/>
</dbReference>
<dbReference type="PANTHER" id="PTHR43751:SF3">
    <property type="entry name" value="SULFATASE N-TERMINAL DOMAIN-CONTAINING PROTEIN"/>
    <property type="match status" value="1"/>
</dbReference>
<dbReference type="InterPro" id="IPR052701">
    <property type="entry name" value="GAG_Ulvan_Degrading_Sulfatases"/>
</dbReference>
<organism evidence="3 4">
    <name type="scientific">Natronoglomus mannanivorans</name>
    <dbReference type="NCBI Taxonomy" id="2979990"/>
    <lineage>
        <taxon>Archaea</taxon>
        <taxon>Methanobacteriati</taxon>
        <taxon>Methanobacteriota</taxon>
        <taxon>Stenosarchaea group</taxon>
        <taxon>Halobacteria</taxon>
        <taxon>Halobacteriales</taxon>
        <taxon>Natrialbaceae</taxon>
        <taxon>Natronoglomus</taxon>
    </lineage>
</organism>
<dbReference type="SUPFAM" id="SSF53649">
    <property type="entry name" value="Alkaline phosphatase-like"/>
    <property type="match status" value="1"/>
</dbReference>
<sequence length="472" mass="53223">MDAPNVLLLVLDSVRAKNMSLYGSMNETTPNIDSFSEGACVYTQARAPSIHSIASHVSIFTGHHVASHGASKHTAHIQQGATIWESLADNFGYETGLFTSNVVLTESSNLHEAFGHVTGPQTSRYPFQSGLTPNDLPGTTGKIEYIRHCLRHDQPIHSLYNGFSEQVRRMKGPSVDGSHGDDYVDSFLDWTAERNGPWAVCLNLMDAHYPYLPDSQYDQWGGDQLRSIHKEINGPLVRQFLNERPWWQLQALEALYDGCIRQLDSIFSRLVGELKRRGSLENTILVVTSDHGEGFGERSRLDRRVRLIDHNWGIAEELTHVPLIVHLPNDELGSRITDPVSLTQFPSFVTEVITGEDPSFRSDEPVLSSTYRVEPPGDELPIPERERKKYFGPWHAVYTRNERGVEKHAVKGDTTVHIQIEDAQNSYSLGKGQRKYVNDILEKVTTEKRLLVEEEPINSSVENRLEDLGYLQ</sequence>